<dbReference type="EMBL" id="BAABME010008149">
    <property type="protein sequence ID" value="GAA0172488.1"/>
    <property type="molecule type" value="Genomic_DNA"/>
</dbReference>
<feature type="compositionally biased region" description="Basic residues" evidence="1">
    <location>
        <begin position="1"/>
        <end position="11"/>
    </location>
</feature>
<evidence type="ECO:0000313" key="2">
    <source>
        <dbReference type="EMBL" id="GAA0172488.1"/>
    </source>
</evidence>
<name>A0AAV3RC52_LITER</name>
<feature type="compositionally biased region" description="Basic and acidic residues" evidence="1">
    <location>
        <begin position="52"/>
        <end position="64"/>
    </location>
</feature>
<feature type="region of interest" description="Disordered" evidence="1">
    <location>
        <begin position="1"/>
        <end position="64"/>
    </location>
</feature>
<proteinExistence type="predicted"/>
<reference evidence="2 3" key="1">
    <citation type="submission" date="2024-01" db="EMBL/GenBank/DDBJ databases">
        <title>The complete chloroplast genome sequence of Lithospermum erythrorhizon: insights into the phylogenetic relationship among Boraginaceae species and the maternal lineages of purple gromwells.</title>
        <authorList>
            <person name="Okada T."/>
            <person name="Watanabe K."/>
        </authorList>
    </citation>
    <scope>NUCLEOTIDE SEQUENCE [LARGE SCALE GENOMIC DNA]</scope>
</reference>
<keyword evidence="3" id="KW-1185">Reference proteome</keyword>
<evidence type="ECO:0000313" key="3">
    <source>
        <dbReference type="Proteomes" id="UP001454036"/>
    </source>
</evidence>
<protein>
    <submittedName>
        <fullName evidence="2">Uncharacterized protein</fullName>
    </submittedName>
</protein>
<dbReference type="Proteomes" id="UP001454036">
    <property type="component" value="Unassembled WGS sequence"/>
</dbReference>
<evidence type="ECO:0000256" key="1">
    <source>
        <dbReference type="SAM" id="MobiDB-lite"/>
    </source>
</evidence>
<comment type="caution">
    <text evidence="2">The sequence shown here is derived from an EMBL/GenBank/DDBJ whole genome shotgun (WGS) entry which is preliminary data.</text>
</comment>
<accession>A0AAV3RC52</accession>
<gene>
    <name evidence="2" type="ORF">LIER_26307</name>
</gene>
<dbReference type="AlphaFoldDB" id="A0AAV3RC52"/>
<organism evidence="2 3">
    <name type="scientific">Lithospermum erythrorhizon</name>
    <name type="common">Purple gromwell</name>
    <name type="synonym">Lithospermum officinale var. erythrorhizon</name>
    <dbReference type="NCBI Taxonomy" id="34254"/>
    <lineage>
        <taxon>Eukaryota</taxon>
        <taxon>Viridiplantae</taxon>
        <taxon>Streptophyta</taxon>
        <taxon>Embryophyta</taxon>
        <taxon>Tracheophyta</taxon>
        <taxon>Spermatophyta</taxon>
        <taxon>Magnoliopsida</taxon>
        <taxon>eudicotyledons</taxon>
        <taxon>Gunneridae</taxon>
        <taxon>Pentapetalae</taxon>
        <taxon>asterids</taxon>
        <taxon>lamiids</taxon>
        <taxon>Boraginales</taxon>
        <taxon>Boraginaceae</taxon>
        <taxon>Boraginoideae</taxon>
        <taxon>Lithospermeae</taxon>
        <taxon>Lithospermum</taxon>
    </lineage>
</organism>
<sequence>MKRFFKAIPKRKRDESTSAPLDEIAHQISNIDIPPNEPIPQQNEFDSLEMDPALRKPISDFHSDIQESIKNISN</sequence>